<reference evidence="1" key="1">
    <citation type="submission" date="2018-01" db="EMBL/GenBank/DDBJ databases">
        <title>An insight into the sialome of Amazonian anophelines.</title>
        <authorList>
            <person name="Ribeiro J.M."/>
            <person name="Scarpassa V."/>
            <person name="Calvo E."/>
        </authorList>
    </citation>
    <scope>NUCLEOTIDE SEQUENCE</scope>
    <source>
        <tissue evidence="1">Salivary glands</tissue>
    </source>
</reference>
<evidence type="ECO:0000313" key="1">
    <source>
        <dbReference type="EMBL" id="MBW48789.1"/>
    </source>
</evidence>
<dbReference type="EMBL" id="GGFK01015468">
    <property type="protein sequence ID" value="MBW48789.1"/>
    <property type="molecule type" value="Transcribed_RNA"/>
</dbReference>
<dbReference type="AlphaFoldDB" id="A0A2M4B6V7"/>
<organism evidence="1">
    <name type="scientific">Anopheles triannulatus</name>
    <dbReference type="NCBI Taxonomy" id="58253"/>
    <lineage>
        <taxon>Eukaryota</taxon>
        <taxon>Metazoa</taxon>
        <taxon>Ecdysozoa</taxon>
        <taxon>Arthropoda</taxon>
        <taxon>Hexapoda</taxon>
        <taxon>Insecta</taxon>
        <taxon>Pterygota</taxon>
        <taxon>Neoptera</taxon>
        <taxon>Endopterygota</taxon>
        <taxon>Diptera</taxon>
        <taxon>Nematocera</taxon>
        <taxon>Culicoidea</taxon>
        <taxon>Culicidae</taxon>
        <taxon>Anophelinae</taxon>
        <taxon>Anopheles</taxon>
    </lineage>
</organism>
<proteinExistence type="predicted"/>
<name>A0A2M4B6V7_9DIPT</name>
<accession>A0A2M4B6V7</accession>
<protein>
    <submittedName>
        <fullName evidence="1">Putative secreted protein</fullName>
    </submittedName>
</protein>
<sequence length="71" mass="7663">MMRMKAVGRVVVVDMRVSLASVSVLMSSSSFALTVSIESSTSQNEYPRRSFAFCVETTEVNAASIMLLPGV</sequence>